<keyword evidence="3" id="KW-1185">Reference proteome</keyword>
<accession>A0A8H5H8X0</accession>
<evidence type="ECO:0000256" key="1">
    <source>
        <dbReference type="SAM" id="SignalP"/>
    </source>
</evidence>
<organism evidence="2 3">
    <name type="scientific">Tricholomella constricta</name>
    <dbReference type="NCBI Taxonomy" id="117010"/>
    <lineage>
        <taxon>Eukaryota</taxon>
        <taxon>Fungi</taxon>
        <taxon>Dikarya</taxon>
        <taxon>Basidiomycota</taxon>
        <taxon>Agaricomycotina</taxon>
        <taxon>Agaricomycetes</taxon>
        <taxon>Agaricomycetidae</taxon>
        <taxon>Agaricales</taxon>
        <taxon>Tricholomatineae</taxon>
        <taxon>Lyophyllaceae</taxon>
        <taxon>Tricholomella</taxon>
    </lineage>
</organism>
<gene>
    <name evidence="2" type="ORF">D9615_007100</name>
</gene>
<evidence type="ECO:0000313" key="3">
    <source>
        <dbReference type="Proteomes" id="UP000565441"/>
    </source>
</evidence>
<proteinExistence type="predicted"/>
<feature type="chain" id="PRO_5034567467" evidence="1">
    <location>
        <begin position="21"/>
        <end position="181"/>
    </location>
</feature>
<comment type="caution">
    <text evidence="2">The sequence shown here is derived from an EMBL/GenBank/DDBJ whole genome shotgun (WGS) entry which is preliminary data.</text>
</comment>
<dbReference type="AlphaFoldDB" id="A0A8H5H8X0"/>
<sequence>MKLTLASAFALAAILVGVAALPSPNDNVAGLMIKPATGEGSWVAPANAENITVPLPQGAGDLKGRSPASLATDLQAGCTVGANQAGGDRGAFTQKTVGYLWSQNSHYNYLIIHTAYHYTLQGARGVDWESAHCTFSGVGFDVFAIRYGDFWNDGDGGFINWAYIGVSTRDGQHVRFIGPPG</sequence>
<feature type="signal peptide" evidence="1">
    <location>
        <begin position="1"/>
        <end position="20"/>
    </location>
</feature>
<dbReference type="Proteomes" id="UP000565441">
    <property type="component" value="Unassembled WGS sequence"/>
</dbReference>
<keyword evidence="1" id="KW-0732">Signal</keyword>
<dbReference type="OrthoDB" id="3685327at2759"/>
<name>A0A8H5H8X0_9AGAR</name>
<dbReference type="EMBL" id="JAACJP010000019">
    <property type="protein sequence ID" value="KAF5378585.1"/>
    <property type="molecule type" value="Genomic_DNA"/>
</dbReference>
<protein>
    <submittedName>
        <fullName evidence="2">Uncharacterized protein</fullName>
    </submittedName>
</protein>
<reference evidence="2 3" key="1">
    <citation type="journal article" date="2020" name="ISME J.">
        <title>Uncovering the hidden diversity of litter-decomposition mechanisms in mushroom-forming fungi.</title>
        <authorList>
            <person name="Floudas D."/>
            <person name="Bentzer J."/>
            <person name="Ahren D."/>
            <person name="Johansson T."/>
            <person name="Persson P."/>
            <person name="Tunlid A."/>
        </authorList>
    </citation>
    <scope>NUCLEOTIDE SEQUENCE [LARGE SCALE GENOMIC DNA]</scope>
    <source>
        <strain evidence="2 3">CBS 661.87</strain>
    </source>
</reference>
<evidence type="ECO:0000313" key="2">
    <source>
        <dbReference type="EMBL" id="KAF5378585.1"/>
    </source>
</evidence>